<proteinExistence type="predicted"/>
<gene>
    <name evidence="2" type="ORF">J1605_017055</name>
</gene>
<dbReference type="EMBL" id="JAIQCJ010000154">
    <property type="protein sequence ID" value="KAJ8797853.1"/>
    <property type="molecule type" value="Genomic_DNA"/>
</dbReference>
<keyword evidence="3" id="KW-1185">Reference proteome</keyword>
<comment type="caution">
    <text evidence="2">The sequence shown here is derived from an EMBL/GenBank/DDBJ whole genome shotgun (WGS) entry which is preliminary data.</text>
</comment>
<reference evidence="2 3" key="1">
    <citation type="submission" date="2022-11" db="EMBL/GenBank/DDBJ databases">
        <title>Whole genome sequence of Eschrichtius robustus ER-17-0199.</title>
        <authorList>
            <person name="Bruniche-Olsen A."/>
            <person name="Black A.N."/>
            <person name="Fields C.J."/>
            <person name="Walden K."/>
            <person name="Dewoody J.A."/>
        </authorList>
    </citation>
    <scope>NUCLEOTIDE SEQUENCE [LARGE SCALE GENOMIC DNA]</scope>
    <source>
        <strain evidence="2">ER-17-0199</strain>
        <tissue evidence="2">Blubber</tissue>
    </source>
</reference>
<organism evidence="2 3">
    <name type="scientific">Eschrichtius robustus</name>
    <name type="common">California gray whale</name>
    <name type="synonym">Eschrichtius gibbosus</name>
    <dbReference type="NCBI Taxonomy" id="9764"/>
    <lineage>
        <taxon>Eukaryota</taxon>
        <taxon>Metazoa</taxon>
        <taxon>Chordata</taxon>
        <taxon>Craniata</taxon>
        <taxon>Vertebrata</taxon>
        <taxon>Euteleostomi</taxon>
        <taxon>Mammalia</taxon>
        <taxon>Eutheria</taxon>
        <taxon>Laurasiatheria</taxon>
        <taxon>Artiodactyla</taxon>
        <taxon>Whippomorpha</taxon>
        <taxon>Cetacea</taxon>
        <taxon>Mysticeti</taxon>
        <taxon>Eschrichtiidae</taxon>
        <taxon>Eschrichtius</taxon>
    </lineage>
</organism>
<evidence type="ECO:0000256" key="1">
    <source>
        <dbReference type="SAM" id="MobiDB-lite"/>
    </source>
</evidence>
<evidence type="ECO:0000313" key="2">
    <source>
        <dbReference type="EMBL" id="KAJ8797853.1"/>
    </source>
</evidence>
<name>A0AB34I0I6_ESCRO</name>
<protein>
    <submittedName>
        <fullName evidence="2">Uncharacterized protein</fullName>
    </submittedName>
</protein>
<accession>A0AB34I0I6</accession>
<feature type="region of interest" description="Disordered" evidence="1">
    <location>
        <begin position="63"/>
        <end position="104"/>
    </location>
</feature>
<evidence type="ECO:0000313" key="3">
    <source>
        <dbReference type="Proteomes" id="UP001159641"/>
    </source>
</evidence>
<sequence length="217" mass="22841">MAGYLRVVRLFCRASGSGPAWAPAALTSPNLQEQPRRHCECHEEGPGGVRAWHRDVASFRAGTSECDPGRSRAGDGGVGHTKSRRTGTCSPAPPSRPCRSRGAGGGLEGRWQLVARAMPALLPRALRFSCSGCGGYAGLGGYSARPATLEGDKATEWVLERLARSTREREGAGAVPAQIKEGKEELRETGNNVGPLALSNACCHGNPYPDLAGSSFE</sequence>
<dbReference type="Proteomes" id="UP001159641">
    <property type="component" value="Unassembled WGS sequence"/>
</dbReference>
<dbReference type="AlphaFoldDB" id="A0AB34I0I6"/>